<dbReference type="Proteomes" id="UP000232323">
    <property type="component" value="Unassembled WGS sequence"/>
</dbReference>
<dbReference type="EMBL" id="BEGY01000092">
    <property type="protein sequence ID" value="GAX83138.1"/>
    <property type="molecule type" value="Genomic_DNA"/>
</dbReference>
<sequence length="333" mass="35892">MEEDEALVIRVSAAGSSPLLQKTLPLQGTEEAGKNRNKSPSRPSFCVMPKQRYKLGRRGGSLANLMHLLKTNTGDLSVEEYHASRPARRGSTLGLGSPFGSTAAVNPAVVSPATSSHNSSNNNVTDEVSAGGSTACTAVGSGIKSTTAPYGKLVSRQLLIYSTATSQDVCKDSHQHVNRKGNLLARQPGALEQAGMMESRVNGDMTRSSGSTAEGVITRGAAPSSEAWSPGITRPYVAENVPPLRPNKSTSVYQKTGGSSTIAMRRTWLEEASADERRFSRVSWVSTFNGSDEDAFCRTCRHNCGLEFEDHKWLIIFKFVTNRIVIRLNKVNC</sequence>
<organism evidence="2 3">
    <name type="scientific">Chlamydomonas eustigma</name>
    <dbReference type="NCBI Taxonomy" id="1157962"/>
    <lineage>
        <taxon>Eukaryota</taxon>
        <taxon>Viridiplantae</taxon>
        <taxon>Chlorophyta</taxon>
        <taxon>core chlorophytes</taxon>
        <taxon>Chlorophyceae</taxon>
        <taxon>CS clade</taxon>
        <taxon>Chlamydomonadales</taxon>
        <taxon>Chlamydomonadaceae</taxon>
        <taxon>Chlamydomonas</taxon>
    </lineage>
</organism>
<feature type="region of interest" description="Disordered" evidence="1">
    <location>
        <begin position="20"/>
        <end position="46"/>
    </location>
</feature>
<name>A0A250XJ89_9CHLO</name>
<keyword evidence="3" id="KW-1185">Reference proteome</keyword>
<gene>
    <name evidence="2" type="ORF">CEUSTIGMA_g10564.t1</name>
</gene>
<dbReference type="AlphaFoldDB" id="A0A250XJ89"/>
<evidence type="ECO:0000313" key="3">
    <source>
        <dbReference type="Proteomes" id="UP000232323"/>
    </source>
</evidence>
<comment type="caution">
    <text evidence="2">The sequence shown here is derived from an EMBL/GenBank/DDBJ whole genome shotgun (WGS) entry which is preliminary data.</text>
</comment>
<evidence type="ECO:0000256" key="1">
    <source>
        <dbReference type="SAM" id="MobiDB-lite"/>
    </source>
</evidence>
<evidence type="ECO:0000313" key="2">
    <source>
        <dbReference type="EMBL" id="GAX83138.1"/>
    </source>
</evidence>
<reference evidence="2 3" key="1">
    <citation type="submission" date="2017-08" db="EMBL/GenBank/DDBJ databases">
        <title>Acidophilic green algal genome provides insights into adaptation to an acidic environment.</title>
        <authorList>
            <person name="Hirooka S."/>
            <person name="Hirose Y."/>
            <person name="Kanesaki Y."/>
            <person name="Higuchi S."/>
            <person name="Fujiwara T."/>
            <person name="Onuma R."/>
            <person name="Era A."/>
            <person name="Ohbayashi R."/>
            <person name="Uzuka A."/>
            <person name="Nozaki H."/>
            <person name="Yoshikawa H."/>
            <person name="Miyagishima S.Y."/>
        </authorList>
    </citation>
    <scope>NUCLEOTIDE SEQUENCE [LARGE SCALE GENOMIC DNA]</scope>
    <source>
        <strain evidence="2 3">NIES-2499</strain>
    </source>
</reference>
<accession>A0A250XJ89</accession>
<protein>
    <submittedName>
        <fullName evidence="2">Uncharacterized protein</fullName>
    </submittedName>
</protein>
<proteinExistence type="predicted"/>
<feature type="region of interest" description="Disordered" evidence="1">
    <location>
        <begin position="110"/>
        <end position="131"/>
    </location>
</feature>